<protein>
    <submittedName>
        <fullName evidence="2">Uncharacterized protein</fullName>
    </submittedName>
</protein>
<evidence type="ECO:0000256" key="1">
    <source>
        <dbReference type="SAM" id="Coils"/>
    </source>
</evidence>
<feature type="non-terminal residue" evidence="2">
    <location>
        <position position="1"/>
    </location>
</feature>
<name>A0A392W4I1_9FABA</name>
<dbReference type="AlphaFoldDB" id="A0A392W4I1"/>
<accession>A0A392W4I1</accession>
<reference evidence="2 3" key="1">
    <citation type="journal article" date="2018" name="Front. Plant Sci.">
        <title>Red Clover (Trifolium pratense) and Zigzag Clover (T. medium) - A Picture of Genomic Similarities and Differences.</title>
        <authorList>
            <person name="Dluhosova J."/>
            <person name="Istvanek J."/>
            <person name="Nedelnik J."/>
            <person name="Repkova J."/>
        </authorList>
    </citation>
    <scope>NUCLEOTIDE SEQUENCE [LARGE SCALE GENOMIC DNA]</scope>
    <source>
        <strain evidence="3">cv. 10/8</strain>
        <tissue evidence="2">Leaf</tissue>
    </source>
</reference>
<keyword evidence="1" id="KW-0175">Coiled coil</keyword>
<keyword evidence="3" id="KW-1185">Reference proteome</keyword>
<feature type="coiled-coil region" evidence="1">
    <location>
        <begin position="1"/>
        <end position="46"/>
    </location>
</feature>
<proteinExistence type="predicted"/>
<evidence type="ECO:0000313" key="3">
    <source>
        <dbReference type="Proteomes" id="UP000265520"/>
    </source>
</evidence>
<organism evidence="2 3">
    <name type="scientific">Trifolium medium</name>
    <dbReference type="NCBI Taxonomy" id="97028"/>
    <lineage>
        <taxon>Eukaryota</taxon>
        <taxon>Viridiplantae</taxon>
        <taxon>Streptophyta</taxon>
        <taxon>Embryophyta</taxon>
        <taxon>Tracheophyta</taxon>
        <taxon>Spermatophyta</taxon>
        <taxon>Magnoliopsida</taxon>
        <taxon>eudicotyledons</taxon>
        <taxon>Gunneridae</taxon>
        <taxon>Pentapetalae</taxon>
        <taxon>rosids</taxon>
        <taxon>fabids</taxon>
        <taxon>Fabales</taxon>
        <taxon>Fabaceae</taxon>
        <taxon>Papilionoideae</taxon>
        <taxon>50 kb inversion clade</taxon>
        <taxon>NPAAA clade</taxon>
        <taxon>Hologalegina</taxon>
        <taxon>IRL clade</taxon>
        <taxon>Trifolieae</taxon>
        <taxon>Trifolium</taxon>
    </lineage>
</organism>
<dbReference type="Proteomes" id="UP000265520">
    <property type="component" value="Unassembled WGS sequence"/>
</dbReference>
<dbReference type="EMBL" id="LXQA011332296">
    <property type="protein sequence ID" value="MCI93560.1"/>
    <property type="molecule type" value="Genomic_DNA"/>
</dbReference>
<evidence type="ECO:0000313" key="2">
    <source>
        <dbReference type="EMBL" id="MCI93560.1"/>
    </source>
</evidence>
<sequence>LANLETLKAEIELEKKDIAEEAEIELESLKAEIELEIAKEAEIELENKDIAEAQKHTTKVSKQQVKRP</sequence>
<comment type="caution">
    <text evidence="2">The sequence shown here is derived from an EMBL/GenBank/DDBJ whole genome shotgun (WGS) entry which is preliminary data.</text>
</comment>
<feature type="non-terminal residue" evidence="2">
    <location>
        <position position="68"/>
    </location>
</feature>